<protein>
    <submittedName>
        <fullName evidence="2">Phage tail family protein</fullName>
    </submittedName>
</protein>
<accession>A0A9D0ZXZ3</accession>
<proteinExistence type="predicted"/>
<evidence type="ECO:0000259" key="1">
    <source>
        <dbReference type="Pfam" id="PF22768"/>
    </source>
</evidence>
<evidence type="ECO:0000313" key="2">
    <source>
        <dbReference type="EMBL" id="HIQ97784.1"/>
    </source>
</evidence>
<dbReference type="Proteomes" id="UP000886886">
    <property type="component" value="Unassembled WGS sequence"/>
</dbReference>
<dbReference type="Pfam" id="PF22768">
    <property type="entry name" value="SPP1_Dit"/>
    <property type="match status" value="1"/>
</dbReference>
<gene>
    <name evidence="2" type="ORF">IAB26_14645</name>
</gene>
<evidence type="ECO:0000313" key="3">
    <source>
        <dbReference type="Proteomes" id="UP000886886"/>
    </source>
</evidence>
<dbReference type="AlphaFoldDB" id="A0A9D0ZXZ3"/>
<comment type="caution">
    <text evidence="2">The sequence shown here is derived from an EMBL/GenBank/DDBJ whole genome shotgun (WGS) entry which is preliminary data.</text>
</comment>
<name>A0A9D0ZXZ3_9FIRM</name>
<feature type="domain" description="Siphovirus-type tail component C-terminal" evidence="1">
    <location>
        <begin position="138"/>
        <end position="228"/>
    </location>
</feature>
<dbReference type="InterPro" id="IPR054738">
    <property type="entry name" value="Siphovirus-type_tail_C"/>
</dbReference>
<organism evidence="2 3">
    <name type="scientific">Candidatus Limivivens merdigallinarum</name>
    <dbReference type="NCBI Taxonomy" id="2840859"/>
    <lineage>
        <taxon>Bacteria</taxon>
        <taxon>Bacillati</taxon>
        <taxon>Bacillota</taxon>
        <taxon>Clostridia</taxon>
        <taxon>Lachnospirales</taxon>
        <taxon>Lachnospiraceae</taxon>
        <taxon>Lachnospiraceae incertae sedis</taxon>
        <taxon>Candidatus Limivivens</taxon>
    </lineage>
</organism>
<reference evidence="2" key="2">
    <citation type="journal article" date="2021" name="PeerJ">
        <title>Extensive microbial diversity within the chicken gut microbiome revealed by metagenomics and culture.</title>
        <authorList>
            <person name="Gilroy R."/>
            <person name="Ravi A."/>
            <person name="Getino M."/>
            <person name="Pursley I."/>
            <person name="Horton D.L."/>
            <person name="Alikhan N.F."/>
            <person name="Baker D."/>
            <person name="Gharbi K."/>
            <person name="Hall N."/>
            <person name="Watson M."/>
            <person name="Adriaenssens E.M."/>
            <person name="Foster-Nyarko E."/>
            <person name="Jarju S."/>
            <person name="Secka A."/>
            <person name="Antonio M."/>
            <person name="Oren A."/>
            <person name="Chaudhuri R.R."/>
            <person name="La Ragione R."/>
            <person name="Hildebrand F."/>
            <person name="Pallen M.J."/>
        </authorList>
    </citation>
    <scope>NUCLEOTIDE SEQUENCE</scope>
    <source>
        <strain evidence="2">ChiSjej3B21-11622</strain>
    </source>
</reference>
<dbReference type="EMBL" id="DVFT01000215">
    <property type="protein sequence ID" value="HIQ97784.1"/>
    <property type="molecule type" value="Genomic_DNA"/>
</dbReference>
<sequence>MKINGEDIAKYEARQLNITIGNCGVSNESQWTEGSLLPLLQENTVGMKELKVVLVVKGKDREEIVWNKSRILSKLLEPAEIYLDHFSHFFRVILQKHSTEEVSMRRFHTLTLEFEGYEHGRGETAEFTGTSYRLKNPGSLKSPCSVTVTTQTAVESLTLAGFGGDIEIKNLKANQPVILDGINGLVTENGGSKIDDVELSQLPFLEPGQNVITVSQEATVEISYQPIYM</sequence>
<reference evidence="2" key="1">
    <citation type="submission" date="2020-10" db="EMBL/GenBank/DDBJ databases">
        <authorList>
            <person name="Gilroy R."/>
        </authorList>
    </citation>
    <scope>NUCLEOTIDE SEQUENCE</scope>
    <source>
        <strain evidence="2">ChiSjej3B21-11622</strain>
    </source>
</reference>